<comment type="caution">
    <text evidence="2">The sequence shown here is derived from an EMBL/GenBank/DDBJ whole genome shotgun (WGS) entry which is preliminary data.</text>
</comment>
<dbReference type="InterPro" id="IPR005843">
    <property type="entry name" value="A-D-PHexomutase_C"/>
</dbReference>
<proteinExistence type="predicted"/>
<evidence type="ECO:0000313" key="2">
    <source>
        <dbReference type="EMBL" id="MFC6759392.1"/>
    </source>
</evidence>
<accession>A0ABW2B1C1</accession>
<gene>
    <name evidence="2" type="ORF">ACFQFQ_07635</name>
</gene>
<organism evidence="2 3">
    <name type="scientific">Sulfitobacter porphyrae</name>
    <dbReference type="NCBI Taxonomy" id="1246864"/>
    <lineage>
        <taxon>Bacteria</taxon>
        <taxon>Pseudomonadati</taxon>
        <taxon>Pseudomonadota</taxon>
        <taxon>Alphaproteobacteria</taxon>
        <taxon>Rhodobacterales</taxon>
        <taxon>Roseobacteraceae</taxon>
        <taxon>Sulfitobacter</taxon>
    </lineage>
</organism>
<dbReference type="InterPro" id="IPR036900">
    <property type="entry name" value="A-D-PHexomutase_C_sf"/>
</dbReference>
<dbReference type="Pfam" id="PF00408">
    <property type="entry name" value="PGM_PMM_IV"/>
    <property type="match status" value="1"/>
</dbReference>
<name>A0ABW2B1C1_9RHOB</name>
<dbReference type="Gene3D" id="3.30.310.50">
    <property type="entry name" value="Alpha-D-phosphohexomutase, C-terminal domain"/>
    <property type="match status" value="1"/>
</dbReference>
<dbReference type="SUPFAM" id="SSF55957">
    <property type="entry name" value="Phosphoglucomutase, C-terminal domain"/>
    <property type="match status" value="1"/>
</dbReference>
<keyword evidence="3" id="KW-1185">Reference proteome</keyword>
<evidence type="ECO:0000259" key="1">
    <source>
        <dbReference type="Pfam" id="PF00408"/>
    </source>
</evidence>
<reference evidence="3" key="1">
    <citation type="journal article" date="2019" name="Int. J. Syst. Evol. Microbiol.">
        <title>The Global Catalogue of Microorganisms (GCM) 10K type strain sequencing project: providing services to taxonomists for standard genome sequencing and annotation.</title>
        <authorList>
            <consortium name="The Broad Institute Genomics Platform"/>
            <consortium name="The Broad Institute Genome Sequencing Center for Infectious Disease"/>
            <person name="Wu L."/>
            <person name="Ma J."/>
        </authorList>
    </citation>
    <scope>NUCLEOTIDE SEQUENCE [LARGE SCALE GENOMIC DNA]</scope>
    <source>
        <strain evidence="3">CCUG 66188</strain>
    </source>
</reference>
<protein>
    <recommendedName>
        <fullName evidence="1">Alpha-D-phosphohexomutase C-terminal domain-containing protein</fullName>
    </recommendedName>
</protein>
<dbReference type="EMBL" id="JBHSWG010000001">
    <property type="protein sequence ID" value="MFC6759392.1"/>
    <property type="molecule type" value="Genomic_DNA"/>
</dbReference>
<dbReference type="Proteomes" id="UP001596353">
    <property type="component" value="Unassembled WGS sequence"/>
</dbReference>
<sequence>MCQSGKAASELLHQFDPVPQLLKNVRFGAGQTPLEDAAVQAAIAQAEADLATGGRLLIRKSGTEPLVRVMAEHEDAALMERAVDSVVDAVGDAVSLPADG</sequence>
<feature type="domain" description="Alpha-D-phosphohexomutase C-terminal" evidence="1">
    <location>
        <begin position="22"/>
        <end position="88"/>
    </location>
</feature>
<evidence type="ECO:0000313" key="3">
    <source>
        <dbReference type="Proteomes" id="UP001596353"/>
    </source>
</evidence>